<gene>
    <name evidence="1" type="ORF">J3R30DRAFT_1346652</name>
</gene>
<dbReference type="EMBL" id="JAOTPV010000003">
    <property type="protein sequence ID" value="KAJ4485360.1"/>
    <property type="molecule type" value="Genomic_DNA"/>
</dbReference>
<protein>
    <submittedName>
        <fullName evidence="1">Uncharacterized protein</fullName>
    </submittedName>
</protein>
<evidence type="ECO:0000313" key="1">
    <source>
        <dbReference type="EMBL" id="KAJ4485360.1"/>
    </source>
</evidence>
<comment type="caution">
    <text evidence="1">The sequence shown here is derived from an EMBL/GenBank/DDBJ whole genome shotgun (WGS) entry which is preliminary data.</text>
</comment>
<reference evidence="1" key="1">
    <citation type="submission" date="2022-08" db="EMBL/GenBank/DDBJ databases">
        <title>A Global Phylogenomic Analysis of the Shiitake Genus Lentinula.</title>
        <authorList>
            <consortium name="DOE Joint Genome Institute"/>
            <person name="Sierra-Patev S."/>
            <person name="Min B."/>
            <person name="Naranjo-Ortiz M."/>
            <person name="Looney B."/>
            <person name="Konkel Z."/>
            <person name="Slot J.C."/>
            <person name="Sakamoto Y."/>
            <person name="Steenwyk J.L."/>
            <person name="Rokas A."/>
            <person name="Carro J."/>
            <person name="Camarero S."/>
            <person name="Ferreira P."/>
            <person name="Molpeceres G."/>
            <person name="Ruiz-Duenas F.J."/>
            <person name="Serrano A."/>
            <person name="Henrissat B."/>
            <person name="Drula E."/>
            <person name="Hughes K.W."/>
            <person name="Mata J.L."/>
            <person name="Ishikawa N.K."/>
            <person name="Vargas-Isla R."/>
            <person name="Ushijima S."/>
            <person name="Smith C.A."/>
            <person name="Ahrendt S."/>
            <person name="Andreopoulos W."/>
            <person name="He G."/>
            <person name="Labutti K."/>
            <person name="Lipzen A."/>
            <person name="Ng V."/>
            <person name="Riley R."/>
            <person name="Sandor L."/>
            <person name="Barry K."/>
            <person name="Martinez A.T."/>
            <person name="Xiao Y."/>
            <person name="Gibbons J.G."/>
            <person name="Terashima K."/>
            <person name="Grigoriev I.V."/>
            <person name="Hibbett D.S."/>
        </authorList>
    </citation>
    <scope>NUCLEOTIDE SEQUENCE</scope>
    <source>
        <strain evidence="1">JLM2183</strain>
    </source>
</reference>
<organism evidence="1 2">
    <name type="scientific">Lentinula aciculospora</name>
    <dbReference type="NCBI Taxonomy" id="153920"/>
    <lineage>
        <taxon>Eukaryota</taxon>
        <taxon>Fungi</taxon>
        <taxon>Dikarya</taxon>
        <taxon>Basidiomycota</taxon>
        <taxon>Agaricomycotina</taxon>
        <taxon>Agaricomycetes</taxon>
        <taxon>Agaricomycetidae</taxon>
        <taxon>Agaricales</taxon>
        <taxon>Marasmiineae</taxon>
        <taxon>Omphalotaceae</taxon>
        <taxon>Lentinula</taxon>
    </lineage>
</organism>
<accession>A0A9W9AL63</accession>
<dbReference type="Proteomes" id="UP001150266">
    <property type="component" value="Unassembled WGS sequence"/>
</dbReference>
<sequence length="146" mass="16516">MILQLFRAYTCLYKFLYITALQLGCALGASCPAQVLSAPLFIFTSCYPIFRRNSFSLLAHVSISSQIALWGIKRSHKPAVVGMESCHRGFVRFSNLPAPISYFSYLSVIHEVSSCQFQVSSQSPVRFAKKKKNYNLAHDHMVVFIR</sequence>
<name>A0A9W9AL63_9AGAR</name>
<dbReference type="AlphaFoldDB" id="A0A9W9AL63"/>
<dbReference type="PROSITE" id="PS51257">
    <property type="entry name" value="PROKAR_LIPOPROTEIN"/>
    <property type="match status" value="1"/>
</dbReference>
<proteinExistence type="predicted"/>
<keyword evidence="2" id="KW-1185">Reference proteome</keyword>
<evidence type="ECO:0000313" key="2">
    <source>
        <dbReference type="Proteomes" id="UP001150266"/>
    </source>
</evidence>